<dbReference type="EMBL" id="JAULJE010000007">
    <property type="protein sequence ID" value="KAK1341371.1"/>
    <property type="molecule type" value="Genomic_DNA"/>
</dbReference>
<evidence type="ECO:0000256" key="1">
    <source>
        <dbReference type="ARBA" id="ARBA00004479"/>
    </source>
</evidence>
<evidence type="ECO:0000256" key="6">
    <source>
        <dbReference type="ARBA" id="ARBA00023180"/>
    </source>
</evidence>
<dbReference type="PANTHER" id="PTHR46876:SF3">
    <property type="entry name" value="MANSC DOMAIN CONTAINING 1"/>
    <property type="match status" value="1"/>
</dbReference>
<feature type="compositionally biased region" description="Low complexity" evidence="7">
    <location>
        <begin position="88"/>
        <end position="97"/>
    </location>
</feature>
<sequence length="536" mass="57664">MCPPPASPTSNPRQLSAAATEAGTCEPQTGWAGWELRSIPCCPHRDPRAESPLRPRKRAGAVHARVDPEAPGSPRRQVKASQPPPSDLAPAASPPLLAWGEAPAPALQQAGSGLRWRLTRIPAALRCPGGSPGRPAAPVADGTGPASSEERSLTYTCIIIGFLTVRLSASHNCPTQSLEDVVIDIQSSLTKGIRGNEPIHTLTQEDCINSCCSTKNISGDKACNLMIFDTRKTARQPNCYLFFCPSEEACPLKPAKGLMTYRIIRDFPSLDEPDLLSQRVTPKPPHPTGYSKPTGILWRDTFSQKIRASDHLEKLLKIDPLSTPSPVYQEKGHSQSSQTKNSHLLSENVTTFPTTVAAAALHTVSSSPEPRSLFPTSASATPPVSSQPQVATTAPPAATVTSQPPTVISTILTRTYRLERPTRNDALQRNSNLTVTPEKVRNPATGLLPNVGSSSTNTTAPQENGKTSLGGSSQRGVPESQPGLPYEKWLLIGTLLFGVLFLTIGLVLLGRMLSESLRRKRYSRLDYLINGIYVDI</sequence>
<feature type="region of interest" description="Disordered" evidence="7">
    <location>
        <begin position="274"/>
        <end position="294"/>
    </location>
</feature>
<feature type="compositionally biased region" description="Polar residues" evidence="7">
    <location>
        <begin position="451"/>
        <end position="475"/>
    </location>
</feature>
<evidence type="ECO:0000256" key="8">
    <source>
        <dbReference type="SAM" id="Phobius"/>
    </source>
</evidence>
<organism evidence="10 11">
    <name type="scientific">Cnephaeus nilssonii</name>
    <name type="common">Northern bat</name>
    <name type="synonym">Eptesicus nilssonii</name>
    <dbReference type="NCBI Taxonomy" id="3371016"/>
    <lineage>
        <taxon>Eukaryota</taxon>
        <taxon>Metazoa</taxon>
        <taxon>Chordata</taxon>
        <taxon>Craniata</taxon>
        <taxon>Vertebrata</taxon>
        <taxon>Euteleostomi</taxon>
        <taxon>Mammalia</taxon>
        <taxon>Eutheria</taxon>
        <taxon>Laurasiatheria</taxon>
        <taxon>Chiroptera</taxon>
        <taxon>Yangochiroptera</taxon>
        <taxon>Vespertilionidae</taxon>
        <taxon>Cnephaeus</taxon>
    </lineage>
</organism>
<dbReference type="Proteomes" id="UP001177744">
    <property type="component" value="Unassembled WGS sequence"/>
</dbReference>
<evidence type="ECO:0000256" key="4">
    <source>
        <dbReference type="ARBA" id="ARBA00022989"/>
    </source>
</evidence>
<dbReference type="PANTHER" id="PTHR46876">
    <property type="entry name" value="LOW-DENSITY LIPOPROTEIN RECEPTOR-RELATED PROTEIN 11"/>
    <property type="match status" value="1"/>
</dbReference>
<dbReference type="Pfam" id="PF07502">
    <property type="entry name" value="MANEC"/>
    <property type="match status" value="1"/>
</dbReference>
<evidence type="ECO:0000313" key="11">
    <source>
        <dbReference type="Proteomes" id="UP001177744"/>
    </source>
</evidence>
<keyword evidence="3" id="KW-0732">Signal</keyword>
<keyword evidence="4 8" id="KW-1133">Transmembrane helix</keyword>
<feature type="region of interest" description="Disordered" evidence="7">
    <location>
        <begin position="1"/>
        <end position="23"/>
    </location>
</feature>
<keyword evidence="5 8" id="KW-0472">Membrane</keyword>
<gene>
    <name evidence="10" type="ORF">QTO34_017777</name>
</gene>
<feature type="domain" description="MANSC" evidence="9">
    <location>
        <begin position="177"/>
        <end position="261"/>
    </location>
</feature>
<dbReference type="AlphaFoldDB" id="A0AA40LPF2"/>
<keyword evidence="6" id="KW-0325">Glycoprotein</keyword>
<comment type="subcellular location">
    <subcellularLocation>
        <location evidence="1">Membrane</location>
        <topology evidence="1">Single-pass type I membrane protein</topology>
    </subcellularLocation>
</comment>
<dbReference type="GO" id="GO:0016020">
    <property type="term" value="C:membrane"/>
    <property type="evidence" value="ECO:0007669"/>
    <property type="project" value="UniProtKB-SubCell"/>
</dbReference>
<comment type="caution">
    <text evidence="10">The sequence shown here is derived from an EMBL/GenBank/DDBJ whole genome shotgun (WGS) entry which is preliminary data.</text>
</comment>
<feature type="transmembrane region" description="Helical" evidence="8">
    <location>
        <begin position="489"/>
        <end position="514"/>
    </location>
</feature>
<feature type="region of interest" description="Disordered" evidence="7">
    <location>
        <begin position="127"/>
        <end position="148"/>
    </location>
</feature>
<feature type="region of interest" description="Disordered" evidence="7">
    <location>
        <begin position="363"/>
        <end position="402"/>
    </location>
</feature>
<feature type="compositionally biased region" description="Basic and acidic residues" evidence="7">
    <location>
        <begin position="43"/>
        <end position="53"/>
    </location>
</feature>
<name>A0AA40LPF2_CNENI</name>
<evidence type="ECO:0000256" key="3">
    <source>
        <dbReference type="ARBA" id="ARBA00022729"/>
    </source>
</evidence>
<protein>
    <recommendedName>
        <fullName evidence="9">MANSC domain-containing protein</fullName>
    </recommendedName>
</protein>
<feature type="region of interest" description="Disordered" evidence="7">
    <location>
        <begin position="42"/>
        <end position="97"/>
    </location>
</feature>
<proteinExistence type="predicted"/>
<feature type="region of interest" description="Disordered" evidence="7">
    <location>
        <begin position="323"/>
        <end position="342"/>
    </location>
</feature>
<evidence type="ECO:0000256" key="5">
    <source>
        <dbReference type="ARBA" id="ARBA00023136"/>
    </source>
</evidence>
<reference evidence="10" key="1">
    <citation type="submission" date="2023-06" db="EMBL/GenBank/DDBJ databases">
        <title>Reference genome for the Northern bat (Eptesicus nilssonii), a most northern bat species.</title>
        <authorList>
            <person name="Laine V.N."/>
            <person name="Pulliainen A.T."/>
            <person name="Lilley T.M."/>
        </authorList>
    </citation>
    <scope>NUCLEOTIDE SEQUENCE</scope>
    <source>
        <strain evidence="10">BLF_Eptnil</strain>
        <tissue evidence="10">Kidney</tissue>
    </source>
</reference>
<dbReference type="SMART" id="SM00765">
    <property type="entry name" value="MANEC"/>
    <property type="match status" value="1"/>
</dbReference>
<evidence type="ECO:0000256" key="2">
    <source>
        <dbReference type="ARBA" id="ARBA00022692"/>
    </source>
</evidence>
<evidence type="ECO:0000256" key="7">
    <source>
        <dbReference type="SAM" id="MobiDB-lite"/>
    </source>
</evidence>
<evidence type="ECO:0000313" key="10">
    <source>
        <dbReference type="EMBL" id="KAK1341371.1"/>
    </source>
</evidence>
<feature type="region of interest" description="Disordered" evidence="7">
    <location>
        <begin position="419"/>
        <end position="480"/>
    </location>
</feature>
<dbReference type="PROSITE" id="PS50986">
    <property type="entry name" value="MANSC"/>
    <property type="match status" value="1"/>
</dbReference>
<dbReference type="InterPro" id="IPR013980">
    <property type="entry name" value="MANSC_dom"/>
</dbReference>
<keyword evidence="2 8" id="KW-0812">Transmembrane</keyword>
<accession>A0AA40LPF2</accession>
<dbReference type="InterPro" id="IPR011106">
    <property type="entry name" value="MANSC_N"/>
</dbReference>
<feature type="compositionally biased region" description="Polar residues" evidence="7">
    <location>
        <begin position="425"/>
        <end position="435"/>
    </location>
</feature>
<feature type="compositionally biased region" description="Low complexity" evidence="7">
    <location>
        <begin position="375"/>
        <end position="402"/>
    </location>
</feature>
<keyword evidence="11" id="KW-1185">Reference proteome</keyword>
<evidence type="ECO:0000259" key="9">
    <source>
        <dbReference type="PROSITE" id="PS50986"/>
    </source>
</evidence>